<gene>
    <name evidence="3" type="ORF">GCM10023340_00410</name>
</gene>
<evidence type="ECO:0000313" key="3">
    <source>
        <dbReference type="EMBL" id="GAA5140380.1"/>
    </source>
</evidence>
<name>A0ABP9P759_9ACTN</name>
<organism evidence="3 4">
    <name type="scientific">Nocardioides marinquilinus</name>
    <dbReference type="NCBI Taxonomy" id="1210400"/>
    <lineage>
        <taxon>Bacteria</taxon>
        <taxon>Bacillati</taxon>
        <taxon>Actinomycetota</taxon>
        <taxon>Actinomycetes</taxon>
        <taxon>Propionibacteriales</taxon>
        <taxon>Nocardioidaceae</taxon>
        <taxon>Nocardioides</taxon>
    </lineage>
</organism>
<dbReference type="PANTHER" id="PTHR37313:SF4">
    <property type="entry name" value="CONSERVED MEMBRANE PROTEIN-RELATED"/>
    <property type="match status" value="1"/>
</dbReference>
<proteinExistence type="inferred from homology"/>
<dbReference type="Proteomes" id="UP001500221">
    <property type="component" value="Unassembled WGS sequence"/>
</dbReference>
<protein>
    <submittedName>
        <fullName evidence="3">DUF881 domain-containing protein</fullName>
    </submittedName>
</protein>
<dbReference type="PANTHER" id="PTHR37313">
    <property type="entry name" value="UPF0749 PROTEIN RV1825"/>
    <property type="match status" value="1"/>
</dbReference>
<comment type="similarity">
    <text evidence="1">Belongs to the UPF0749 family.</text>
</comment>
<dbReference type="InterPro" id="IPR010273">
    <property type="entry name" value="DUF881"/>
</dbReference>
<reference evidence="4" key="1">
    <citation type="journal article" date="2019" name="Int. J. Syst. Evol. Microbiol.">
        <title>The Global Catalogue of Microorganisms (GCM) 10K type strain sequencing project: providing services to taxonomists for standard genome sequencing and annotation.</title>
        <authorList>
            <consortium name="The Broad Institute Genomics Platform"/>
            <consortium name="The Broad Institute Genome Sequencing Center for Infectious Disease"/>
            <person name="Wu L."/>
            <person name="Ma J."/>
        </authorList>
    </citation>
    <scope>NUCLEOTIDE SEQUENCE [LARGE SCALE GENOMIC DNA]</scope>
    <source>
        <strain evidence="4">JCM 18459</strain>
    </source>
</reference>
<keyword evidence="4" id="KW-1185">Reference proteome</keyword>
<sequence length="267" mass="28373">MTETDVIDVAPAGDAPPPRRGLWRFGTPVVVLLCGSLFVVSYDNSDGTDLRPGRYSDLATVTQNDAEAYERLQAEATQLRLQVDVLAGSVEDDQVREAQRRAEALRGPAGLEPVTGTGLSIVLSDAPDDVLEEALDNPDFDQKRLNRLVVHQQDIQAVVNALWAGGAQALTVQGQRIVTTTGIQCSGSAVTLQGVPYPQPYRIEAVGDPETLAAALDASSDVVAFRSDAEQPDIGVGWELAPEAEVDAPAYDGPLDTSVAEPRGEVD</sequence>
<dbReference type="RefSeq" id="WP_345453037.1">
    <property type="nucleotide sequence ID" value="NZ_BAABKG010000001.1"/>
</dbReference>
<evidence type="ECO:0000256" key="2">
    <source>
        <dbReference type="SAM" id="MobiDB-lite"/>
    </source>
</evidence>
<feature type="region of interest" description="Disordered" evidence="2">
    <location>
        <begin position="245"/>
        <end position="267"/>
    </location>
</feature>
<dbReference type="EMBL" id="BAABKG010000001">
    <property type="protein sequence ID" value="GAA5140380.1"/>
    <property type="molecule type" value="Genomic_DNA"/>
</dbReference>
<evidence type="ECO:0000313" key="4">
    <source>
        <dbReference type="Proteomes" id="UP001500221"/>
    </source>
</evidence>
<evidence type="ECO:0000256" key="1">
    <source>
        <dbReference type="ARBA" id="ARBA00009108"/>
    </source>
</evidence>
<comment type="caution">
    <text evidence="3">The sequence shown here is derived from an EMBL/GenBank/DDBJ whole genome shotgun (WGS) entry which is preliminary data.</text>
</comment>
<dbReference type="Gene3D" id="3.30.70.1880">
    <property type="entry name" value="Protein of unknown function DUF881"/>
    <property type="match status" value="1"/>
</dbReference>
<accession>A0ABP9P759</accession>
<dbReference type="Pfam" id="PF05949">
    <property type="entry name" value="DUF881"/>
    <property type="match status" value="1"/>
</dbReference>